<comment type="similarity">
    <text evidence="2">Belongs to the AAA ATPase family.</text>
</comment>
<comment type="function">
    <text evidence="16">The 26S proteasome is involved in the ATP-dependent degradation of ubiquitinated proteins. The regulatory (or ATPase) complex confers ATP dependency and substrate specificity to the 26S complex.</text>
</comment>
<dbReference type="InterPro" id="IPR000994">
    <property type="entry name" value="Pept_M24"/>
</dbReference>
<dbReference type="FunFam" id="3.90.230.10:FF:000005">
    <property type="entry name" value="FACT complex subunit spt16"/>
    <property type="match status" value="1"/>
</dbReference>
<dbReference type="InterPro" id="IPR013719">
    <property type="entry name" value="RTT106/SPT16-like_middle_dom"/>
</dbReference>
<evidence type="ECO:0000256" key="4">
    <source>
        <dbReference type="ARBA" id="ARBA00022454"/>
    </source>
</evidence>
<feature type="compositionally biased region" description="Low complexity" evidence="20">
    <location>
        <begin position="915"/>
        <end position="935"/>
    </location>
</feature>
<sequence length="1523" mass="169574">MGNQQSGLGPGGPPGGAGRDGKGDKPKDQQKKWEPPLPTRVGKKKKRGPDASSKLPAVVPTMRCRLKLLKLERIKDYLLLEEEFVQNQERLKPEASEDKNEEERTRVDDLRGSPMSVGTLEEIIDDDHAIVSTATGPENYVSIMSFVDKDLLEPGCSVLLHHKNSSIIGVLQDDADPMVSVMKLDKAPTESYADVGGLDTQIQEIKESVELPLTHPELYEEMGIKPPKGVILYGVPGTGKTLLAKAVANQTSATFLRVVGSELIQKYLGDGPFKNTLETVPNWSVNCFVSLRSMRLVLSSLMRLTPLVQNGIYESTSGGEREIQRTMLELLNQLDGFDTRGDVKVIMATNKIESLDPALIRPGRIDRKIEFPLPDVRTKRHIFRLHTSRMSLSEDVDLEEFIMTKDDLSGADIKAVCTEAGLLALRERRMRVTKVDFTSAREKVLYRKNEGAPEGLYLTWLCLLAIMSVQLNVQQFYARASQIFSSWNSHKLTEFEALAGLDALQILVGDPGDDEMLRKSTALQTWLLGYEFPLTLMVFAKEKIYILCSSSKAKILHQLEIPKAPIPIEIFIMAKAKDGPNEAPKQLAEALGSKRLGGLPKEQQTGKIVDDWNKTLEEHLGKPEIVDIAAAIGSIMAIKDEEELKNVRTAAHLSSTLMTHQLASKLELILDRQSTISHESFAKQLETRLGSEGKEPDMRIWSKNKHLANVDFSSAELTFLPVIQSRSSGYDLRVMAEPSTEPLAHKGVFLGTISIRYKGYSAHVSRTFFVDPSKEQEGIYSFVLSLQSELLSKLRDGTPAKDVYAHAISYIKQKKPELEKHFTKNVGFGMGIEYRDSSYLLSPKNARQVKAGMIFNLAIGFSDLEDKDGNKYAILVSDTVKVGQEKAVCLTEGTKATDEVMFFFQDEATSKSKSKAASPSKSKSKPASAKKAASPNGKLVGSKVLRNKTRQQSADQDASASTLARIAAHQKELHAQRLADGLDRFADDEGDTGGKERKTWKRFQSYKGDVALPREVDSMQIHVDRRNMTIVVPIHGFAVPFHINTIKNVSKLDEGEFTYLRINFQSPGQLTGRKEDTPFEDPDATFIRSLTYRSADTIHFDDLTKQITELKKEANKREQEKKALADVVEQADLIEIKGECYMIGRRPTKLPEVFVRPALDGKRLPGEVEIHSNGIRYLGAGGQKIDVLYSNIKHLFFAPCDNEMLDVQFYREASDVQFDETGNRKRKYRYGDEDEIELEQNERKRRQQLNKEFKHFAEKIAEASGPESLEVDIPFRELEFEGVPFRTNVKLQPTTDCLVQLFDPPFLVVTLSEIEIASLERVQFGLKQFDLIFIFNDFSRTPQHINSIPTKQLDSVKEWLDSVEIPMAEGPVNLNWGQIMKTINENPLEFFREGGWTFLGGTAAGSDKSGSDESDTESEFEGESEDNLPSSSDSDESEFDDGSDASEDQGSGSELDDDSGDDWDTLEKKAAKSDNKAREGGQGHDSDSDRPKKKAPAKAPAKGSGKASAKASTKAPGKSNGRR</sequence>
<feature type="region of interest" description="Disordered" evidence="20">
    <location>
        <begin position="913"/>
        <end position="961"/>
    </location>
</feature>
<dbReference type="GO" id="GO:0010468">
    <property type="term" value="P:regulation of gene expression"/>
    <property type="evidence" value="ECO:0007669"/>
    <property type="project" value="UniProtKB-ARBA"/>
</dbReference>
<evidence type="ECO:0000256" key="18">
    <source>
        <dbReference type="RuleBase" id="RU367052"/>
    </source>
</evidence>
<feature type="domain" description="FACT complex subunit SPT16 N-terminal lobe" evidence="22">
    <location>
        <begin position="471"/>
        <end position="632"/>
    </location>
</feature>
<comment type="similarity">
    <text evidence="3 18">Belongs to the peptidase M24 family. SPT16 subfamily.</text>
</comment>
<dbReference type="InterPro" id="IPR040258">
    <property type="entry name" value="Spt16"/>
</dbReference>
<evidence type="ECO:0000256" key="6">
    <source>
        <dbReference type="ARBA" id="ARBA00022705"/>
    </source>
</evidence>
<dbReference type="InterPro" id="IPR027417">
    <property type="entry name" value="P-loop_NTPase"/>
</dbReference>
<feature type="compositionally biased region" description="Basic and acidic residues" evidence="20">
    <location>
        <begin position="1465"/>
        <end position="1490"/>
    </location>
</feature>
<evidence type="ECO:0000256" key="10">
    <source>
        <dbReference type="ARBA" id="ARBA00022942"/>
    </source>
</evidence>
<feature type="compositionally biased region" description="Acidic residues" evidence="20">
    <location>
        <begin position="1454"/>
        <end position="1464"/>
    </location>
</feature>
<protein>
    <recommendedName>
        <fullName evidence="18">FACT complex subunit</fullName>
    </recommendedName>
</protein>
<dbReference type="InterPro" id="IPR041569">
    <property type="entry name" value="AAA_lid_3"/>
</dbReference>
<dbReference type="InterPro" id="IPR056595">
    <property type="entry name" value="Fact-SPT16_PH"/>
</dbReference>
<feature type="region of interest" description="Disordered" evidence="20">
    <location>
        <begin position="1401"/>
        <end position="1523"/>
    </location>
</feature>
<dbReference type="PROSITE" id="PS00674">
    <property type="entry name" value="AAA"/>
    <property type="match status" value="1"/>
</dbReference>
<comment type="subcellular location">
    <subcellularLocation>
        <location evidence="1">Cytoplasm</location>
    </subcellularLocation>
    <subcellularLocation>
        <location evidence="18">Nucleus</location>
    </subcellularLocation>
    <subcellularLocation>
        <location evidence="18">Chromosome</location>
    </subcellularLocation>
</comment>
<evidence type="ECO:0000256" key="11">
    <source>
        <dbReference type="ARBA" id="ARBA00023015"/>
    </source>
</evidence>
<evidence type="ECO:0000256" key="15">
    <source>
        <dbReference type="ARBA" id="ARBA00023242"/>
    </source>
</evidence>
<dbReference type="Pfam" id="PF08644">
    <property type="entry name" value="SPT16"/>
    <property type="match status" value="1"/>
</dbReference>
<dbReference type="Pfam" id="PF08512">
    <property type="entry name" value="Rttp106-like_middle"/>
    <property type="match status" value="1"/>
</dbReference>
<keyword evidence="12 19" id="KW-0175">Coiled coil</keyword>
<keyword evidence="10" id="KW-0647">Proteasome</keyword>
<feature type="compositionally biased region" description="Basic and acidic residues" evidence="20">
    <location>
        <begin position="90"/>
        <end position="111"/>
    </location>
</feature>
<evidence type="ECO:0000259" key="23">
    <source>
        <dbReference type="SMART" id="SM01286"/>
    </source>
</evidence>
<dbReference type="GO" id="GO:0000502">
    <property type="term" value="C:proteasome complex"/>
    <property type="evidence" value="ECO:0007669"/>
    <property type="project" value="UniProtKB-KW"/>
</dbReference>
<dbReference type="Gene3D" id="3.90.230.10">
    <property type="entry name" value="Creatinase/methionine aminopeptidase superfamily"/>
    <property type="match status" value="1"/>
</dbReference>
<dbReference type="Pfam" id="PF24824">
    <property type="entry name" value="PH_SPT16"/>
    <property type="match status" value="2"/>
</dbReference>
<evidence type="ECO:0000256" key="2">
    <source>
        <dbReference type="ARBA" id="ARBA00006914"/>
    </source>
</evidence>
<dbReference type="InterPro" id="IPR011993">
    <property type="entry name" value="PH-like_dom_sf"/>
</dbReference>
<dbReference type="FunFam" id="2.40.50.140:FF:000067">
    <property type="entry name" value="26S protease regulatory subunit 4"/>
    <property type="match status" value="1"/>
</dbReference>
<keyword evidence="4 18" id="KW-0158">Chromosome</keyword>
<evidence type="ECO:0000256" key="7">
    <source>
        <dbReference type="ARBA" id="ARBA00022741"/>
    </source>
</evidence>
<evidence type="ECO:0000256" key="16">
    <source>
        <dbReference type="ARBA" id="ARBA00024661"/>
    </source>
</evidence>
<feature type="domain" description="AAA+ ATPase" evidence="21">
    <location>
        <begin position="226"/>
        <end position="375"/>
    </location>
</feature>
<feature type="compositionally biased region" description="Basic and acidic residues" evidence="20">
    <location>
        <begin position="19"/>
        <end position="34"/>
    </location>
</feature>
<dbReference type="GO" id="GO:0005524">
    <property type="term" value="F:ATP binding"/>
    <property type="evidence" value="ECO:0007669"/>
    <property type="project" value="UniProtKB-KW"/>
</dbReference>
<dbReference type="Pfam" id="PF21091">
    <property type="entry name" value="SPT16_C"/>
    <property type="match status" value="1"/>
</dbReference>
<feature type="compositionally biased region" description="Polar residues" evidence="20">
    <location>
        <begin position="950"/>
        <end position="961"/>
    </location>
</feature>
<dbReference type="Gene3D" id="2.40.50.140">
    <property type="entry name" value="Nucleic acid-binding proteins"/>
    <property type="match status" value="1"/>
</dbReference>
<dbReference type="InterPro" id="IPR013953">
    <property type="entry name" value="FACT_SPT16_M"/>
</dbReference>
<dbReference type="InterPro" id="IPR029148">
    <property type="entry name" value="FACT-SPT16_Nlobe"/>
</dbReference>
<dbReference type="GO" id="GO:0031491">
    <property type="term" value="F:nucleosome binding"/>
    <property type="evidence" value="ECO:0007669"/>
    <property type="project" value="TreeGrafter"/>
</dbReference>
<dbReference type="SMART" id="SM01285">
    <property type="entry name" value="FACT-Spt16_Nlob"/>
    <property type="match status" value="1"/>
</dbReference>
<keyword evidence="11 18" id="KW-0805">Transcription regulation</keyword>
<feature type="region of interest" description="Disordered" evidence="20">
    <location>
        <begin position="90"/>
        <end position="113"/>
    </location>
</feature>
<evidence type="ECO:0000256" key="14">
    <source>
        <dbReference type="ARBA" id="ARBA00023204"/>
    </source>
</evidence>
<evidence type="ECO:0000256" key="20">
    <source>
        <dbReference type="SAM" id="MobiDB-lite"/>
    </source>
</evidence>
<proteinExistence type="inferred from homology"/>
<gene>
    <name evidence="25" type="ORF">RDB_LOCUS46158</name>
</gene>
<dbReference type="EMBL" id="CAJMWZ010002471">
    <property type="protein sequence ID" value="CAE6456357.1"/>
    <property type="molecule type" value="Genomic_DNA"/>
</dbReference>
<keyword evidence="14 18" id="KW-0234">DNA repair</keyword>
<feature type="domain" description="Histone chaperone RTT106/FACT complex subunit SPT16-like middle" evidence="24">
    <location>
        <begin position="1280"/>
        <end position="1370"/>
    </location>
</feature>
<dbReference type="Pfam" id="PF00004">
    <property type="entry name" value="AAA"/>
    <property type="match status" value="2"/>
</dbReference>
<reference evidence="25" key="1">
    <citation type="submission" date="2021-01" db="EMBL/GenBank/DDBJ databases">
        <authorList>
            <person name="Kaushik A."/>
        </authorList>
    </citation>
    <scope>NUCLEOTIDE SEQUENCE</scope>
    <source>
        <strain evidence="25">Type strain: AG8-Rh-89/</strain>
    </source>
</reference>
<accession>A0A8H3GL97</accession>
<feature type="compositionally biased region" description="Acidic residues" evidence="20">
    <location>
        <begin position="1412"/>
        <end position="1426"/>
    </location>
</feature>
<feature type="compositionally biased region" description="Low complexity" evidence="20">
    <location>
        <begin position="1497"/>
        <end position="1523"/>
    </location>
</feature>
<evidence type="ECO:0000256" key="1">
    <source>
        <dbReference type="ARBA" id="ARBA00004496"/>
    </source>
</evidence>
<dbReference type="Gene3D" id="2.30.29.150">
    <property type="match status" value="1"/>
</dbReference>
<keyword evidence="15 18" id="KW-0539">Nucleus</keyword>
<dbReference type="Pfam" id="PF14826">
    <property type="entry name" value="FACT-Spt16_Nlob"/>
    <property type="match status" value="1"/>
</dbReference>
<dbReference type="InterPro" id="IPR048969">
    <property type="entry name" value="FACT_SPT16_C"/>
</dbReference>
<dbReference type="GO" id="GO:0035101">
    <property type="term" value="C:FACT complex"/>
    <property type="evidence" value="ECO:0007669"/>
    <property type="project" value="UniProtKB-UniRule"/>
</dbReference>
<dbReference type="InterPro" id="IPR029149">
    <property type="entry name" value="Creatin/AminoP/Spt16_N"/>
</dbReference>
<dbReference type="InterPro" id="IPR003960">
    <property type="entry name" value="ATPase_AAA_CS"/>
</dbReference>
<dbReference type="GO" id="GO:0006281">
    <property type="term" value="P:DNA repair"/>
    <property type="evidence" value="ECO:0007669"/>
    <property type="project" value="UniProtKB-UniRule"/>
</dbReference>
<dbReference type="SMART" id="SM01287">
    <property type="entry name" value="Rtt106"/>
    <property type="match status" value="1"/>
</dbReference>
<feature type="region of interest" description="Disordered" evidence="20">
    <location>
        <begin position="1"/>
        <end position="56"/>
    </location>
</feature>
<keyword evidence="9" id="KW-0067">ATP-binding</keyword>
<dbReference type="Pfam" id="PF17862">
    <property type="entry name" value="AAA_lid_3"/>
    <property type="match status" value="1"/>
</dbReference>
<dbReference type="PANTHER" id="PTHR13980">
    <property type="entry name" value="CDC68 RELATED"/>
    <property type="match status" value="1"/>
</dbReference>
<dbReference type="InterPro" id="IPR012340">
    <property type="entry name" value="NA-bd_OB-fold"/>
</dbReference>
<dbReference type="Gene3D" id="1.10.8.60">
    <property type="match status" value="1"/>
</dbReference>
<dbReference type="GO" id="GO:0016887">
    <property type="term" value="F:ATP hydrolysis activity"/>
    <property type="evidence" value="ECO:0007669"/>
    <property type="project" value="InterPro"/>
</dbReference>
<keyword evidence="8 18" id="KW-0227">DNA damage</keyword>
<dbReference type="GO" id="GO:0006368">
    <property type="term" value="P:transcription elongation by RNA polymerase II"/>
    <property type="evidence" value="ECO:0007669"/>
    <property type="project" value="TreeGrafter"/>
</dbReference>
<feature type="compositionally biased region" description="Gly residues" evidence="20">
    <location>
        <begin position="8"/>
        <end position="18"/>
    </location>
</feature>
<evidence type="ECO:0000259" key="21">
    <source>
        <dbReference type="SMART" id="SM00382"/>
    </source>
</evidence>
<evidence type="ECO:0000256" key="17">
    <source>
        <dbReference type="ARBA" id="ARBA00025370"/>
    </source>
</evidence>
<evidence type="ECO:0000259" key="22">
    <source>
        <dbReference type="SMART" id="SM01285"/>
    </source>
</evidence>
<name>A0A8H3GL97_9AGAM</name>
<comment type="caution">
    <text evidence="25">The sequence shown here is derived from an EMBL/GenBank/DDBJ whole genome shotgun (WGS) entry which is preliminary data.</text>
</comment>
<feature type="domain" description="FACT complex subunit SPT16 middle" evidence="23">
    <location>
        <begin position="1021"/>
        <end position="1177"/>
    </location>
</feature>
<dbReference type="Gene3D" id="3.40.350.10">
    <property type="entry name" value="Creatinase/prolidase N-terminal domain"/>
    <property type="match status" value="1"/>
</dbReference>
<dbReference type="Gene3D" id="2.30.29.210">
    <property type="entry name" value="FACT complex subunit Spt16p/Cdc68p"/>
    <property type="match status" value="1"/>
</dbReference>
<comment type="function">
    <text evidence="17 18">Component of the FACT complex, a general chromatin factor that acts to reorganize nucleosomes. The FACT complex is involved in multiple processes that require DNA as a template such as mRNA elongation, DNA replication and DNA repair. During transcription elongation the FACT complex acts as a histone chaperone that both destabilizes and restores nucleosomal structure. It facilitates the passage of RNA polymerase II and transcription by promoting the dissociation of one histone H2A-H2B dimer from the nucleosome, then subsequently promotes the reestablishment of the nucleosome following the passage of RNA polymerase II.</text>
</comment>
<evidence type="ECO:0000313" key="25">
    <source>
        <dbReference type="EMBL" id="CAE6456357.1"/>
    </source>
</evidence>
<dbReference type="GO" id="GO:0006260">
    <property type="term" value="P:DNA replication"/>
    <property type="evidence" value="ECO:0007669"/>
    <property type="project" value="UniProtKB-KW"/>
</dbReference>
<evidence type="ECO:0000313" key="26">
    <source>
        <dbReference type="Proteomes" id="UP000663850"/>
    </source>
</evidence>
<keyword evidence="5" id="KW-0963">Cytoplasm</keyword>
<dbReference type="SUPFAM" id="SSF55920">
    <property type="entry name" value="Creatinase/aminopeptidase"/>
    <property type="match status" value="1"/>
</dbReference>
<dbReference type="SMART" id="SM01286">
    <property type="entry name" value="SPT16"/>
    <property type="match status" value="1"/>
</dbReference>
<dbReference type="Pfam" id="PF00557">
    <property type="entry name" value="Peptidase_M24"/>
    <property type="match status" value="1"/>
</dbReference>
<evidence type="ECO:0000256" key="8">
    <source>
        <dbReference type="ARBA" id="ARBA00022763"/>
    </source>
</evidence>
<keyword evidence="7" id="KW-0547">Nucleotide-binding</keyword>
<dbReference type="Gene3D" id="3.40.50.300">
    <property type="entry name" value="P-loop containing nucleotide triphosphate hydrolases"/>
    <property type="match status" value="1"/>
</dbReference>
<dbReference type="Gene3D" id="2.30.29.30">
    <property type="entry name" value="Pleckstrin-homology domain (PH domain)/Phosphotyrosine-binding domain (PTB)"/>
    <property type="match status" value="1"/>
</dbReference>
<dbReference type="GO" id="GO:0005737">
    <property type="term" value="C:cytoplasm"/>
    <property type="evidence" value="ECO:0007669"/>
    <property type="project" value="UniProtKB-SubCell"/>
</dbReference>
<dbReference type="FunFam" id="2.30.29.30:FF:000017">
    <property type="entry name" value="FACT complex subunit SPT16"/>
    <property type="match status" value="1"/>
</dbReference>
<organism evidence="25 26">
    <name type="scientific">Rhizoctonia solani</name>
    <dbReference type="NCBI Taxonomy" id="456999"/>
    <lineage>
        <taxon>Eukaryota</taxon>
        <taxon>Fungi</taxon>
        <taxon>Dikarya</taxon>
        <taxon>Basidiomycota</taxon>
        <taxon>Agaricomycotina</taxon>
        <taxon>Agaricomycetes</taxon>
        <taxon>Cantharellales</taxon>
        <taxon>Ceratobasidiaceae</taxon>
        <taxon>Rhizoctonia</taxon>
    </lineage>
</organism>
<dbReference type="Pfam" id="PF16450">
    <property type="entry name" value="Prot_ATP_ID_OB_C"/>
    <property type="match status" value="1"/>
</dbReference>
<evidence type="ECO:0000259" key="24">
    <source>
        <dbReference type="SMART" id="SM01287"/>
    </source>
</evidence>
<evidence type="ECO:0000256" key="12">
    <source>
        <dbReference type="ARBA" id="ARBA00023054"/>
    </source>
</evidence>
<dbReference type="FunFam" id="2.30.29.210:FF:000001">
    <property type="entry name" value="FACT complex subunit spt16"/>
    <property type="match status" value="1"/>
</dbReference>
<keyword evidence="13 18" id="KW-0804">Transcription</keyword>
<dbReference type="FunFam" id="1.10.8.60:FF:000007">
    <property type="entry name" value="26S proteasome regulatory subunit 4"/>
    <property type="match status" value="1"/>
</dbReference>
<dbReference type="SUPFAM" id="SSF52540">
    <property type="entry name" value="P-loop containing nucleoside triphosphate hydrolases"/>
    <property type="match status" value="1"/>
</dbReference>
<evidence type="ECO:0000256" key="9">
    <source>
        <dbReference type="ARBA" id="ARBA00022840"/>
    </source>
</evidence>
<dbReference type="FunFam" id="3.40.50.300:FF:000033">
    <property type="entry name" value="26S protease regulatory subunit 6B"/>
    <property type="match status" value="1"/>
</dbReference>
<dbReference type="InterPro" id="IPR003593">
    <property type="entry name" value="AAA+_ATPase"/>
</dbReference>
<keyword evidence="6 18" id="KW-0235">DNA replication</keyword>
<evidence type="ECO:0000256" key="13">
    <source>
        <dbReference type="ARBA" id="ARBA00023163"/>
    </source>
</evidence>
<comment type="subunit">
    <text evidence="18">Component of the FACT complex.</text>
</comment>
<dbReference type="InterPro" id="IPR036005">
    <property type="entry name" value="Creatinase/aminopeptidase-like"/>
</dbReference>
<feature type="compositionally biased region" description="Acidic residues" evidence="20">
    <location>
        <begin position="1433"/>
        <end position="1447"/>
    </location>
</feature>
<dbReference type="SMART" id="SM00382">
    <property type="entry name" value="AAA"/>
    <property type="match status" value="1"/>
</dbReference>
<feature type="coiled-coil region" evidence="19">
    <location>
        <begin position="1100"/>
        <end position="1130"/>
    </location>
</feature>
<evidence type="ECO:0000256" key="3">
    <source>
        <dbReference type="ARBA" id="ARBA00010779"/>
    </source>
</evidence>
<dbReference type="InterPro" id="IPR003959">
    <property type="entry name" value="ATPase_AAA_core"/>
</dbReference>
<evidence type="ECO:0000256" key="5">
    <source>
        <dbReference type="ARBA" id="ARBA00022490"/>
    </source>
</evidence>
<evidence type="ECO:0000256" key="19">
    <source>
        <dbReference type="SAM" id="Coils"/>
    </source>
</evidence>
<dbReference type="PANTHER" id="PTHR13980:SF15">
    <property type="entry name" value="FACT COMPLEX SUBUNIT SPT16"/>
    <property type="match status" value="1"/>
</dbReference>
<dbReference type="Proteomes" id="UP000663850">
    <property type="component" value="Unassembled WGS sequence"/>
</dbReference>
<dbReference type="InterPro" id="IPR032501">
    <property type="entry name" value="Prot_ATP_ID_OB_2nd"/>
</dbReference>